<dbReference type="InterPro" id="IPR045864">
    <property type="entry name" value="aa-tRNA-synth_II/BPL/LPL"/>
</dbReference>
<dbReference type="EC" id="6.3.4.15" evidence="3"/>
<comment type="catalytic activity">
    <reaction evidence="4">
        <text>biotin + L-lysyl-[protein] + ATP = N(6)-biotinyl-L-lysyl-[protein] + AMP + diphosphate + H(+)</text>
        <dbReference type="Rhea" id="RHEA:11756"/>
        <dbReference type="Rhea" id="RHEA-COMP:9752"/>
        <dbReference type="Rhea" id="RHEA-COMP:10505"/>
        <dbReference type="ChEBI" id="CHEBI:15378"/>
        <dbReference type="ChEBI" id="CHEBI:29969"/>
        <dbReference type="ChEBI" id="CHEBI:30616"/>
        <dbReference type="ChEBI" id="CHEBI:33019"/>
        <dbReference type="ChEBI" id="CHEBI:57586"/>
        <dbReference type="ChEBI" id="CHEBI:83144"/>
        <dbReference type="ChEBI" id="CHEBI:456215"/>
        <dbReference type="EC" id="6.3.4.15"/>
    </reaction>
</comment>
<dbReference type="STRING" id="356660.SAMN05444336_101709"/>
<name>A0A1H2SMN9_9RHOB</name>
<evidence type="ECO:0000256" key="2">
    <source>
        <dbReference type="ARBA" id="ARBA00023267"/>
    </source>
</evidence>
<keyword evidence="2" id="KW-0092">Biotin</keyword>
<dbReference type="EMBL" id="FNMZ01000001">
    <property type="protein sequence ID" value="SDW32860.1"/>
    <property type="molecule type" value="Genomic_DNA"/>
</dbReference>
<dbReference type="InterPro" id="IPR003142">
    <property type="entry name" value="BPL_C"/>
</dbReference>
<reference evidence="6 7" key="1">
    <citation type="submission" date="2016-10" db="EMBL/GenBank/DDBJ databases">
        <authorList>
            <person name="de Groot N.N."/>
        </authorList>
    </citation>
    <scope>NUCLEOTIDE SEQUENCE [LARGE SCALE GENOMIC DNA]</scope>
    <source>
        <strain evidence="6 7">DSM 17890</strain>
    </source>
</reference>
<dbReference type="SUPFAM" id="SSF55681">
    <property type="entry name" value="Class II aaRS and biotin synthetases"/>
    <property type="match status" value="1"/>
</dbReference>
<evidence type="ECO:0000259" key="5">
    <source>
        <dbReference type="PROSITE" id="PS51733"/>
    </source>
</evidence>
<evidence type="ECO:0000256" key="3">
    <source>
        <dbReference type="ARBA" id="ARBA00024227"/>
    </source>
</evidence>
<evidence type="ECO:0000313" key="7">
    <source>
        <dbReference type="Proteomes" id="UP000199118"/>
    </source>
</evidence>
<dbReference type="AlphaFoldDB" id="A0A1H2SMN9"/>
<keyword evidence="7" id="KW-1185">Reference proteome</keyword>
<dbReference type="GO" id="GO:0005737">
    <property type="term" value="C:cytoplasm"/>
    <property type="evidence" value="ECO:0007669"/>
    <property type="project" value="TreeGrafter"/>
</dbReference>
<dbReference type="PANTHER" id="PTHR12835:SF5">
    <property type="entry name" value="BIOTIN--PROTEIN LIGASE"/>
    <property type="match status" value="1"/>
</dbReference>
<dbReference type="Pfam" id="PF03099">
    <property type="entry name" value="BPL_LplA_LipB"/>
    <property type="match status" value="1"/>
</dbReference>
<evidence type="ECO:0000256" key="4">
    <source>
        <dbReference type="ARBA" id="ARBA00047846"/>
    </source>
</evidence>
<dbReference type="CDD" id="cd16442">
    <property type="entry name" value="BPL"/>
    <property type="match status" value="1"/>
</dbReference>
<dbReference type="RefSeq" id="WP_092679721.1">
    <property type="nucleotide sequence ID" value="NZ_FNMZ01000001.1"/>
</dbReference>
<dbReference type="Gene3D" id="2.30.30.100">
    <property type="match status" value="1"/>
</dbReference>
<protein>
    <recommendedName>
        <fullName evidence="3">biotin--[biotin carboxyl-carrier protein] ligase</fullName>
        <ecNumber evidence="3">6.3.4.15</ecNumber>
    </recommendedName>
</protein>
<organism evidence="6 7">
    <name type="scientific">Albimonas donghaensis</name>
    <dbReference type="NCBI Taxonomy" id="356660"/>
    <lineage>
        <taxon>Bacteria</taxon>
        <taxon>Pseudomonadati</taxon>
        <taxon>Pseudomonadota</taxon>
        <taxon>Alphaproteobacteria</taxon>
        <taxon>Rhodobacterales</taxon>
        <taxon>Paracoccaceae</taxon>
        <taxon>Albimonas</taxon>
    </lineage>
</organism>
<dbReference type="OrthoDB" id="9807064at2"/>
<dbReference type="Proteomes" id="UP000199118">
    <property type="component" value="Unassembled WGS sequence"/>
</dbReference>
<dbReference type="Pfam" id="PF02237">
    <property type="entry name" value="BPL_C"/>
    <property type="match status" value="1"/>
</dbReference>
<evidence type="ECO:0000256" key="1">
    <source>
        <dbReference type="ARBA" id="ARBA00022598"/>
    </source>
</evidence>
<accession>A0A1H2SMN9</accession>
<dbReference type="PANTHER" id="PTHR12835">
    <property type="entry name" value="BIOTIN PROTEIN LIGASE"/>
    <property type="match status" value="1"/>
</dbReference>
<keyword evidence="1 6" id="KW-0436">Ligase</keyword>
<gene>
    <name evidence="6" type="ORF">SAMN05444336_101709</name>
</gene>
<dbReference type="Gene3D" id="3.30.930.10">
    <property type="entry name" value="Bira Bifunctional Protein, Domain 2"/>
    <property type="match status" value="1"/>
</dbReference>
<feature type="domain" description="BPL/LPL catalytic" evidence="5">
    <location>
        <begin position="1"/>
        <end position="186"/>
    </location>
</feature>
<dbReference type="GO" id="GO:0004077">
    <property type="term" value="F:biotin--[biotin carboxyl-carrier protein] ligase activity"/>
    <property type="evidence" value="ECO:0007669"/>
    <property type="project" value="UniProtKB-EC"/>
</dbReference>
<dbReference type="PROSITE" id="PS51733">
    <property type="entry name" value="BPL_LPL_CATALYTIC"/>
    <property type="match status" value="1"/>
</dbReference>
<dbReference type="NCBIfam" id="TIGR00121">
    <property type="entry name" value="birA_ligase"/>
    <property type="match status" value="1"/>
</dbReference>
<sequence length="253" mass="26780">MGADWPRGYGVEILEETGSTMDEARSRAAAGVPGPVWVMARRQTSGRGRRGNVWGDPGGNLAATLLLRPKMGAKDAARLSFVSSLAVADMLGALAPDKRIQTKWPNDALIEGGKVSGILLESEGQGDHLEWVSVGIGVNLAHAPEPTPGAAFPPVSLAALLGEAPDAEDALRELAAAFARWLDIYRAQGFAPLRDSWLARAARLGERIEARLPRETLSGVFADIDSDGALVLETPQGTRKIAAAEVFFPQNAP</sequence>
<evidence type="ECO:0000313" key="6">
    <source>
        <dbReference type="EMBL" id="SDW32860.1"/>
    </source>
</evidence>
<dbReference type="InterPro" id="IPR004143">
    <property type="entry name" value="BPL_LPL_catalytic"/>
</dbReference>
<proteinExistence type="predicted"/>
<dbReference type="InterPro" id="IPR004408">
    <property type="entry name" value="Biotin_CoA_COase_ligase"/>
</dbReference>